<keyword evidence="6" id="KW-1185">Reference proteome</keyword>
<dbReference type="InterPro" id="IPR006626">
    <property type="entry name" value="PbH1"/>
</dbReference>
<dbReference type="SMART" id="SM00710">
    <property type="entry name" value="PbH1"/>
    <property type="match status" value="6"/>
</dbReference>
<keyword evidence="2" id="KW-0946">Virion</keyword>
<evidence type="ECO:0000256" key="1">
    <source>
        <dbReference type="ARBA" id="ARBA00004328"/>
    </source>
</evidence>
<dbReference type="GO" id="GO:0044423">
    <property type="term" value="C:virion component"/>
    <property type="evidence" value="ECO:0007669"/>
    <property type="project" value="UniProtKB-KW"/>
</dbReference>
<dbReference type="EMBL" id="MT078988">
    <property type="protein sequence ID" value="QIG62071.1"/>
    <property type="molecule type" value="Genomic_DNA"/>
</dbReference>
<dbReference type="InterPro" id="IPR012334">
    <property type="entry name" value="Pectin_lyas_fold"/>
</dbReference>
<feature type="domain" description="Right handed beta helix" evidence="3">
    <location>
        <begin position="401"/>
        <end position="529"/>
    </location>
</feature>
<sequence length="820" mass="87316">MNPQFSQPKGSVSKETNKDSIARKFGCKKSEVLYAKPGSTLTGYKVIYDKVTQRSYALPSNLPAGATITSLTDGILVHNTGTVDLGALAVLRGEFVTLVENFTSGFTIRVKNELVSDGKELYRWAGSLPKTVSANGTVSNTGGISSSTWVLQSDPAKRILTPKDFGAIGDGSTDDTLALQAFFDSTKGDLNLAGGTYLVTKNPGLATTYPSEPDFSDGTRNYSPCLALVNKEGIRIFNGTIIVDTHGLDGLSLVNCRNVTVSVTVRGPGKFPAIDVPTGYAEKGEARFGYDTALFTGPNNSVDSSAYTSGAYAGVAGQFPNYDAVGNQLAGWRSTWGTFLGGYIGSWANGIKVQRGCRGILILNSHVSGFNFGGIGIGIRNVAITYGSADYTNDTDVPDGVMVMGCTIKDCYSAGIYVLSGYRLNYESNDIQNIGHPSGDDVLNDSYDPGYGITHGRNRRIRNVVVAKNQIKNCRRKCIDFHGGGQVIITENMCLEHGVVGIYAKCGVGWYPNYEPYNLIISNNYVRSRDIPASATSGLLIGGKYTRSIDVGGGGEATAETYPQPFVKIHNNYCELRSVDGVAISTGAGDSSYQVYQDIDISHNTVVLKCLTFNNTTEAIVVNAGASASQVYRGQTVKLVGNAVKQYNSLDLSYRAVGYKVQGIPKSLVAHANTLDMNVQLQAAMLCDFVLDSRTNFSFQGNQVVSTGQRTTCTLQECMFYENTKIFRANGSGSLSIPGTLGRGVWQLVIAGTGDAYGSKQTQFASTGSGGTGVDIVRTTTTGFIANFGISASGLTVPAVTQDSSVQIQLKCLSMLDSVN</sequence>
<evidence type="ECO:0000313" key="5">
    <source>
        <dbReference type="EMBL" id="QIG62071.1"/>
    </source>
</evidence>
<dbReference type="SUPFAM" id="SSF51126">
    <property type="entry name" value="Pectin lyase-like"/>
    <property type="match status" value="1"/>
</dbReference>
<comment type="subcellular location">
    <subcellularLocation>
        <location evidence="1">Virion</location>
    </subcellularLocation>
</comment>
<dbReference type="Pfam" id="PF13229">
    <property type="entry name" value="Beta_helix"/>
    <property type="match status" value="1"/>
</dbReference>
<name>A0A6G6XTJ6_9CAUD</name>
<proteinExistence type="predicted"/>
<accession>A0A6G6XTJ6</accession>
<reference evidence="5 6" key="1">
    <citation type="submission" date="2020-02" db="EMBL/GenBank/DDBJ databases">
        <authorList>
            <person name="Tan Y."/>
            <person name="Ma J."/>
            <person name="Li D."/>
            <person name="Gao L."/>
        </authorList>
    </citation>
    <scope>NUCLEOTIDE SEQUENCE [LARGE SCALE GENOMIC DNA]</scope>
    <source>
        <strain evidence="5 6">Salmonella sp.</strain>
    </source>
</reference>
<dbReference type="Gene3D" id="3.30.2020.50">
    <property type="match status" value="1"/>
</dbReference>
<dbReference type="Pfam" id="PF18668">
    <property type="entry name" value="Tail_spike_N"/>
    <property type="match status" value="1"/>
</dbReference>
<dbReference type="InterPro" id="IPR039448">
    <property type="entry name" value="Beta_helix"/>
</dbReference>
<dbReference type="InterPro" id="IPR011050">
    <property type="entry name" value="Pectin_lyase_fold/virulence"/>
</dbReference>
<dbReference type="GO" id="GO:0019058">
    <property type="term" value="P:viral life cycle"/>
    <property type="evidence" value="ECO:0007669"/>
    <property type="project" value="UniProtKB-ARBA"/>
</dbReference>
<evidence type="ECO:0000256" key="2">
    <source>
        <dbReference type="ARBA" id="ARBA00022844"/>
    </source>
</evidence>
<gene>
    <name evidence="5" type="ORF">P46FS4_5</name>
</gene>
<feature type="domain" description="Tail spike TSP1/Gp66 N-terminal" evidence="4">
    <location>
        <begin position="96"/>
        <end position="152"/>
    </location>
</feature>
<dbReference type="Proteomes" id="UP000503550">
    <property type="component" value="Segment"/>
</dbReference>
<evidence type="ECO:0000259" key="4">
    <source>
        <dbReference type="Pfam" id="PF18668"/>
    </source>
</evidence>
<evidence type="ECO:0000259" key="3">
    <source>
        <dbReference type="Pfam" id="PF13229"/>
    </source>
</evidence>
<dbReference type="Gene3D" id="2.160.20.10">
    <property type="entry name" value="Single-stranded right-handed beta-helix, Pectin lyase-like"/>
    <property type="match status" value="2"/>
</dbReference>
<evidence type="ECO:0000313" key="6">
    <source>
        <dbReference type="Proteomes" id="UP000503550"/>
    </source>
</evidence>
<protein>
    <submittedName>
        <fullName evidence="5">Tail fibers protein</fullName>
    </submittedName>
</protein>
<dbReference type="InterPro" id="IPR040775">
    <property type="entry name" value="Tail_spike_N"/>
</dbReference>
<dbReference type="GO" id="GO:0051701">
    <property type="term" value="P:biological process involved in interaction with host"/>
    <property type="evidence" value="ECO:0007669"/>
    <property type="project" value="UniProtKB-ARBA"/>
</dbReference>
<organism evidence="5 6">
    <name type="scientific">Salmonella phage P46FS4</name>
    <dbReference type="NCBI Taxonomy" id="2712940"/>
    <lineage>
        <taxon>Viruses</taxon>
        <taxon>Duplodnaviria</taxon>
        <taxon>Heunggongvirae</taxon>
        <taxon>Uroviricota</taxon>
        <taxon>Caudoviricetes</taxon>
        <taxon>Pantevenvirales</taxon>
        <taxon>Ackermannviridae</taxon>
        <taxon>Aglimvirinae</taxon>
        <taxon>Agtrevirus</taxon>
        <taxon>Agtrevirus P46FS4</taxon>
    </lineage>
</organism>
<dbReference type="Gene3D" id="2.10.10.80">
    <property type="match status" value="1"/>
</dbReference>